<evidence type="ECO:0000313" key="2">
    <source>
        <dbReference type="Proteomes" id="UP000324222"/>
    </source>
</evidence>
<reference evidence="1 2" key="1">
    <citation type="submission" date="2019-05" db="EMBL/GenBank/DDBJ databases">
        <title>Another draft genome of Portunus trituberculatus and its Hox gene families provides insights of decapod evolution.</title>
        <authorList>
            <person name="Jeong J.-H."/>
            <person name="Song I."/>
            <person name="Kim S."/>
            <person name="Choi T."/>
            <person name="Kim D."/>
            <person name="Ryu S."/>
            <person name="Kim W."/>
        </authorList>
    </citation>
    <scope>NUCLEOTIDE SEQUENCE [LARGE SCALE GENOMIC DNA]</scope>
    <source>
        <tissue evidence="1">Muscle</tissue>
    </source>
</reference>
<organism evidence="1 2">
    <name type="scientific">Portunus trituberculatus</name>
    <name type="common">Swimming crab</name>
    <name type="synonym">Neptunus trituberculatus</name>
    <dbReference type="NCBI Taxonomy" id="210409"/>
    <lineage>
        <taxon>Eukaryota</taxon>
        <taxon>Metazoa</taxon>
        <taxon>Ecdysozoa</taxon>
        <taxon>Arthropoda</taxon>
        <taxon>Crustacea</taxon>
        <taxon>Multicrustacea</taxon>
        <taxon>Malacostraca</taxon>
        <taxon>Eumalacostraca</taxon>
        <taxon>Eucarida</taxon>
        <taxon>Decapoda</taxon>
        <taxon>Pleocyemata</taxon>
        <taxon>Brachyura</taxon>
        <taxon>Eubrachyura</taxon>
        <taxon>Portunoidea</taxon>
        <taxon>Portunidae</taxon>
        <taxon>Portuninae</taxon>
        <taxon>Portunus</taxon>
    </lineage>
</organism>
<dbReference type="AlphaFoldDB" id="A0A5B7I4V0"/>
<sequence length="67" mass="6978">MVCSVVVVGVRAANDLDLDLDTTGDSGSLLSRTFDLDSTGVPGFLLRQALVSAAPVGDKKKKKATRT</sequence>
<accession>A0A5B7I4V0</accession>
<name>A0A5B7I4V0_PORTR</name>
<proteinExistence type="predicted"/>
<comment type="caution">
    <text evidence="1">The sequence shown here is derived from an EMBL/GenBank/DDBJ whole genome shotgun (WGS) entry which is preliminary data.</text>
</comment>
<dbReference type="EMBL" id="VSRR010043510">
    <property type="protein sequence ID" value="MPC76487.1"/>
    <property type="molecule type" value="Genomic_DNA"/>
</dbReference>
<evidence type="ECO:0000313" key="1">
    <source>
        <dbReference type="EMBL" id="MPC76487.1"/>
    </source>
</evidence>
<keyword evidence="2" id="KW-1185">Reference proteome</keyword>
<gene>
    <name evidence="1" type="ORF">E2C01_070901</name>
</gene>
<dbReference type="Proteomes" id="UP000324222">
    <property type="component" value="Unassembled WGS sequence"/>
</dbReference>
<protein>
    <submittedName>
        <fullName evidence="1">Uncharacterized protein</fullName>
    </submittedName>
</protein>